<reference evidence="3" key="1">
    <citation type="journal article" date="2019" name="Int. J. Syst. Evol. Microbiol.">
        <title>The Global Catalogue of Microorganisms (GCM) 10K type strain sequencing project: providing services to taxonomists for standard genome sequencing and annotation.</title>
        <authorList>
            <consortium name="The Broad Institute Genomics Platform"/>
            <consortium name="The Broad Institute Genome Sequencing Center for Infectious Disease"/>
            <person name="Wu L."/>
            <person name="Ma J."/>
        </authorList>
    </citation>
    <scope>NUCLEOTIDE SEQUENCE [LARGE SCALE GENOMIC DNA]</scope>
    <source>
        <strain evidence="3">KCTC 52924</strain>
    </source>
</reference>
<evidence type="ECO:0000259" key="1">
    <source>
        <dbReference type="Pfam" id="PF17775"/>
    </source>
</evidence>
<proteinExistence type="predicted"/>
<dbReference type="Gene3D" id="3.10.450.50">
    <property type="match status" value="1"/>
</dbReference>
<gene>
    <name evidence="2" type="ORF">ACFS1K_00745</name>
</gene>
<dbReference type="InterPro" id="IPR032710">
    <property type="entry name" value="NTF2-like_dom_sf"/>
</dbReference>
<dbReference type="SUPFAM" id="SSF54427">
    <property type="entry name" value="NTF2-like"/>
    <property type="match status" value="1"/>
</dbReference>
<dbReference type="PANTHER" id="PTHR33747">
    <property type="entry name" value="UPF0225 PROTEIN SCO1677"/>
    <property type="match status" value="1"/>
</dbReference>
<keyword evidence="3" id="KW-1185">Reference proteome</keyword>
<protein>
    <submittedName>
        <fullName evidence="2">YchJ family protein</fullName>
    </submittedName>
</protein>
<accession>A0ABW5VAF5</accession>
<dbReference type="RefSeq" id="WP_251807562.1">
    <property type="nucleotide sequence ID" value="NZ_CP166679.1"/>
</dbReference>
<dbReference type="Pfam" id="PF17775">
    <property type="entry name" value="YchJ_M-like"/>
    <property type="match status" value="1"/>
</dbReference>
<dbReference type="PANTHER" id="PTHR33747:SF1">
    <property type="entry name" value="ADENYLATE CYCLASE-ASSOCIATED CAP C-TERMINAL DOMAIN-CONTAINING PROTEIN"/>
    <property type="match status" value="1"/>
</dbReference>
<name>A0ABW5VAF5_9FLAO</name>
<feature type="domain" description="YchJ-like middle NTF2-like" evidence="1">
    <location>
        <begin position="27"/>
        <end position="124"/>
    </location>
</feature>
<dbReference type="EMBL" id="JBHUOK010000002">
    <property type="protein sequence ID" value="MFD2788281.1"/>
    <property type="molecule type" value="Genomic_DNA"/>
</dbReference>
<evidence type="ECO:0000313" key="2">
    <source>
        <dbReference type="EMBL" id="MFD2788281.1"/>
    </source>
</evidence>
<sequence length="128" mass="14427">MNCPCGTNKSYTDCCEVAHKNLSAVATAKQLMRSRYTAFVLANGNYLMDSHHKSSRPLKEKNSIIAWAKSVSWIRLEILDTSMGGENDLRGTVTFNAFFFENGKVEVIHEKSDFTKEKGVWQYLGLAQ</sequence>
<evidence type="ECO:0000313" key="3">
    <source>
        <dbReference type="Proteomes" id="UP001597532"/>
    </source>
</evidence>
<dbReference type="InterPro" id="IPR048469">
    <property type="entry name" value="YchJ-like_M"/>
</dbReference>
<dbReference type="Proteomes" id="UP001597532">
    <property type="component" value="Unassembled WGS sequence"/>
</dbReference>
<comment type="caution">
    <text evidence="2">The sequence shown here is derived from an EMBL/GenBank/DDBJ whole genome shotgun (WGS) entry which is preliminary data.</text>
</comment>
<organism evidence="2 3">
    <name type="scientific">Arenibacter antarcticus</name>
    <dbReference type="NCBI Taxonomy" id="2040469"/>
    <lineage>
        <taxon>Bacteria</taxon>
        <taxon>Pseudomonadati</taxon>
        <taxon>Bacteroidota</taxon>
        <taxon>Flavobacteriia</taxon>
        <taxon>Flavobacteriales</taxon>
        <taxon>Flavobacteriaceae</taxon>
        <taxon>Arenibacter</taxon>
    </lineage>
</organism>